<organism evidence="2 3">
    <name type="scientific">Aspergillus tamarii</name>
    <dbReference type="NCBI Taxonomy" id="41984"/>
    <lineage>
        <taxon>Eukaryota</taxon>
        <taxon>Fungi</taxon>
        <taxon>Dikarya</taxon>
        <taxon>Ascomycota</taxon>
        <taxon>Pezizomycotina</taxon>
        <taxon>Eurotiomycetes</taxon>
        <taxon>Eurotiomycetidae</taxon>
        <taxon>Eurotiales</taxon>
        <taxon>Aspergillaceae</taxon>
        <taxon>Aspergillus</taxon>
        <taxon>Aspergillus subgen. Circumdati</taxon>
    </lineage>
</organism>
<dbReference type="AlphaFoldDB" id="A0A5N6UD12"/>
<feature type="compositionally biased region" description="Basic and acidic residues" evidence="1">
    <location>
        <begin position="240"/>
        <end position="250"/>
    </location>
</feature>
<evidence type="ECO:0000256" key="1">
    <source>
        <dbReference type="SAM" id="MobiDB-lite"/>
    </source>
</evidence>
<dbReference type="OrthoDB" id="10472751at2759"/>
<sequence>MIPCPQQCPVTQRSTTWPIAACWMSRMRSASNSDCNHAMSRCVERGPEGYKGSPVPQSEINCSATSTFHIQELLPTSSRTYIMANPTCEWRKGFGHKCRTSIERPQDYSMLGSASRPILIDCEDDRASGRDDADGDTIPETPSHRSLSSVCHDSQTHLTLGHSGSAAPTALAGGSPSYGEMAVQRSTHGECASAVSSLVEDTESAVQNIRLGILNRALRLTKNLQGLGHAGESRGQAASDGEHIHGRSDCNDSMAFPSAEQNSNWAAKTGKSFLHY</sequence>
<feature type="region of interest" description="Disordered" evidence="1">
    <location>
        <begin position="125"/>
        <end position="181"/>
    </location>
</feature>
<accession>A0A5N6UD12</accession>
<feature type="region of interest" description="Disordered" evidence="1">
    <location>
        <begin position="229"/>
        <end position="262"/>
    </location>
</feature>
<name>A0A5N6UD12_ASPTM</name>
<dbReference type="EMBL" id="ML738760">
    <property type="protein sequence ID" value="KAE8156477.1"/>
    <property type="molecule type" value="Genomic_DNA"/>
</dbReference>
<proteinExistence type="predicted"/>
<gene>
    <name evidence="2" type="ORF">BDV40DRAFT_76666</name>
</gene>
<evidence type="ECO:0000313" key="3">
    <source>
        <dbReference type="Proteomes" id="UP000326950"/>
    </source>
</evidence>
<reference evidence="2 3" key="1">
    <citation type="submission" date="2019-04" db="EMBL/GenBank/DDBJ databases">
        <title>Friends and foes A comparative genomics study of 23 Aspergillus species from section Flavi.</title>
        <authorList>
            <consortium name="DOE Joint Genome Institute"/>
            <person name="Kjaerbolling I."/>
            <person name="Vesth T."/>
            <person name="Frisvad J.C."/>
            <person name="Nybo J.L."/>
            <person name="Theobald S."/>
            <person name="Kildgaard S."/>
            <person name="Isbrandt T."/>
            <person name="Kuo A."/>
            <person name="Sato A."/>
            <person name="Lyhne E.K."/>
            <person name="Kogle M.E."/>
            <person name="Wiebenga A."/>
            <person name="Kun R.S."/>
            <person name="Lubbers R.J."/>
            <person name="Makela M.R."/>
            <person name="Barry K."/>
            <person name="Chovatia M."/>
            <person name="Clum A."/>
            <person name="Daum C."/>
            <person name="Haridas S."/>
            <person name="He G."/>
            <person name="LaButti K."/>
            <person name="Lipzen A."/>
            <person name="Mondo S."/>
            <person name="Riley R."/>
            <person name="Salamov A."/>
            <person name="Simmons B.A."/>
            <person name="Magnuson J.K."/>
            <person name="Henrissat B."/>
            <person name="Mortensen U.H."/>
            <person name="Larsen T.O."/>
            <person name="Devries R.P."/>
            <person name="Grigoriev I.V."/>
            <person name="Machida M."/>
            <person name="Baker S.E."/>
            <person name="Andersen M.R."/>
        </authorList>
    </citation>
    <scope>NUCLEOTIDE SEQUENCE [LARGE SCALE GENOMIC DNA]</scope>
    <source>
        <strain evidence="2 3">CBS 117626</strain>
    </source>
</reference>
<keyword evidence="3" id="KW-1185">Reference proteome</keyword>
<dbReference type="Proteomes" id="UP000326950">
    <property type="component" value="Unassembled WGS sequence"/>
</dbReference>
<feature type="compositionally biased region" description="Polar residues" evidence="1">
    <location>
        <begin position="144"/>
        <end position="158"/>
    </location>
</feature>
<evidence type="ECO:0000313" key="2">
    <source>
        <dbReference type="EMBL" id="KAE8156477.1"/>
    </source>
</evidence>
<protein>
    <submittedName>
        <fullName evidence="2">Uncharacterized protein</fullName>
    </submittedName>
</protein>